<dbReference type="AlphaFoldDB" id="A0A8H3XAK9"/>
<organism evidence="1 2">
    <name type="scientific">Gigaspora margarita</name>
    <dbReference type="NCBI Taxonomy" id="4874"/>
    <lineage>
        <taxon>Eukaryota</taxon>
        <taxon>Fungi</taxon>
        <taxon>Fungi incertae sedis</taxon>
        <taxon>Mucoromycota</taxon>
        <taxon>Glomeromycotina</taxon>
        <taxon>Glomeromycetes</taxon>
        <taxon>Diversisporales</taxon>
        <taxon>Gigasporaceae</taxon>
        <taxon>Gigaspora</taxon>
    </lineage>
</organism>
<gene>
    <name evidence="1" type="ORF">F8M41_005528</name>
</gene>
<proteinExistence type="predicted"/>
<sequence length="152" mass="17015">NDACIEDHSDKRQVALKSLIGCVDLNNIIELWEVKHMNANTVSTNCIVLLQNQSHVNIIFDSRGMSNSENFSTIDNMQHSFAAMNTIQNLRSDDVNLNSKVIEDKILKQQIYGKCSALGQKLAVLASRFNLMHISATLRDLIQQVEQANSIS</sequence>
<evidence type="ECO:0000313" key="2">
    <source>
        <dbReference type="Proteomes" id="UP000439903"/>
    </source>
</evidence>
<keyword evidence="2" id="KW-1185">Reference proteome</keyword>
<comment type="caution">
    <text evidence="1">The sequence shown here is derived from an EMBL/GenBank/DDBJ whole genome shotgun (WGS) entry which is preliminary data.</text>
</comment>
<accession>A0A8H3XAK9</accession>
<protein>
    <submittedName>
        <fullName evidence="1">Uncharacterized protein</fullName>
    </submittedName>
</protein>
<evidence type="ECO:0000313" key="1">
    <source>
        <dbReference type="EMBL" id="KAF0430523.1"/>
    </source>
</evidence>
<feature type="non-terminal residue" evidence="1">
    <location>
        <position position="1"/>
    </location>
</feature>
<dbReference type="Proteomes" id="UP000439903">
    <property type="component" value="Unassembled WGS sequence"/>
</dbReference>
<reference evidence="1 2" key="1">
    <citation type="journal article" date="2019" name="Environ. Microbiol.">
        <title>At the nexus of three kingdoms: the genome of the mycorrhizal fungus Gigaspora margarita provides insights into plant, endobacterial and fungal interactions.</title>
        <authorList>
            <person name="Venice F."/>
            <person name="Ghignone S."/>
            <person name="Salvioli di Fossalunga A."/>
            <person name="Amselem J."/>
            <person name="Novero M."/>
            <person name="Xianan X."/>
            <person name="Sedzielewska Toro K."/>
            <person name="Morin E."/>
            <person name="Lipzen A."/>
            <person name="Grigoriev I.V."/>
            <person name="Henrissat B."/>
            <person name="Martin F.M."/>
            <person name="Bonfante P."/>
        </authorList>
    </citation>
    <scope>NUCLEOTIDE SEQUENCE [LARGE SCALE GENOMIC DNA]</scope>
    <source>
        <strain evidence="1 2">BEG34</strain>
    </source>
</reference>
<dbReference type="EMBL" id="WTPW01001521">
    <property type="protein sequence ID" value="KAF0430523.1"/>
    <property type="molecule type" value="Genomic_DNA"/>
</dbReference>
<name>A0A8H3XAK9_GIGMA</name>